<proteinExistence type="inferred from homology"/>
<dbReference type="AlphaFoldDB" id="A4BET7"/>
<gene>
    <name evidence="5" type="ORF">MED297_18328</name>
</gene>
<dbReference type="RefSeq" id="WP_008044152.1">
    <property type="nucleotide sequence ID" value="NZ_CH724151.1"/>
</dbReference>
<dbReference type="SUPFAM" id="SSF63829">
    <property type="entry name" value="Calcium-dependent phosphotriesterase"/>
    <property type="match status" value="1"/>
</dbReference>
<keyword evidence="3" id="KW-0479">Metal-binding</keyword>
<comment type="similarity">
    <text evidence="1">Belongs to the SMP-30/CGR1 family.</text>
</comment>
<reference evidence="5 6" key="1">
    <citation type="submission" date="2006-02" db="EMBL/GenBank/DDBJ databases">
        <authorList>
            <person name="Pinhassi J."/>
            <person name="Pedros-Alio C."/>
            <person name="Ferriera S."/>
            <person name="Johnson J."/>
            <person name="Kravitz S."/>
            <person name="Halpern A."/>
            <person name="Remington K."/>
            <person name="Beeson K."/>
            <person name="Tran B."/>
            <person name="Rogers Y.-H."/>
            <person name="Friedman R."/>
            <person name="Venter J.C."/>
        </authorList>
    </citation>
    <scope>NUCLEOTIDE SEQUENCE [LARGE SCALE GENOMIC DNA]</scope>
    <source>
        <strain evidence="5 6">MED297</strain>
    </source>
</reference>
<dbReference type="HOGENOM" id="CLU_036110_3_1_6"/>
<organism evidence="5 6">
    <name type="scientific">Reinekea blandensis MED297</name>
    <dbReference type="NCBI Taxonomy" id="314283"/>
    <lineage>
        <taxon>Bacteria</taxon>
        <taxon>Pseudomonadati</taxon>
        <taxon>Pseudomonadota</taxon>
        <taxon>Gammaproteobacteria</taxon>
        <taxon>Oceanospirillales</taxon>
        <taxon>Saccharospirillaceae</taxon>
        <taxon>Reinekea</taxon>
    </lineage>
</organism>
<comment type="caution">
    <text evidence="5">The sequence shown here is derived from an EMBL/GenBank/DDBJ whole genome shotgun (WGS) entry which is preliminary data.</text>
</comment>
<dbReference type="InterPro" id="IPR011042">
    <property type="entry name" value="6-blade_b-propeller_TolB-like"/>
</dbReference>
<feature type="binding site" evidence="3">
    <location>
        <position position="97"/>
    </location>
    <ligand>
        <name>substrate</name>
    </ligand>
</feature>
<evidence type="ECO:0000256" key="2">
    <source>
        <dbReference type="PIRSR" id="PIRSR605511-1"/>
    </source>
</evidence>
<dbReference type="PRINTS" id="PR01790">
    <property type="entry name" value="SMP30FAMILY"/>
</dbReference>
<evidence type="ECO:0000313" key="6">
    <source>
        <dbReference type="Proteomes" id="UP000005953"/>
    </source>
</evidence>
<dbReference type="InterPro" id="IPR005511">
    <property type="entry name" value="SMP-30"/>
</dbReference>
<evidence type="ECO:0000256" key="1">
    <source>
        <dbReference type="ARBA" id="ARBA00008853"/>
    </source>
</evidence>
<accession>A4BET7</accession>
<keyword evidence="6" id="KW-1185">Reference proteome</keyword>
<protein>
    <recommendedName>
        <fullName evidence="4">SMP-30/Gluconolactonase/LRE-like region domain-containing protein</fullName>
    </recommendedName>
</protein>
<dbReference type="Gene3D" id="2.120.10.30">
    <property type="entry name" value="TolB, C-terminal domain"/>
    <property type="match status" value="1"/>
</dbReference>
<feature type="binding site" evidence="3">
    <location>
        <position position="15"/>
    </location>
    <ligand>
        <name>a divalent metal cation</name>
        <dbReference type="ChEBI" id="CHEBI:60240"/>
    </ligand>
</feature>
<dbReference type="STRING" id="314283.MED297_18328"/>
<dbReference type="InterPro" id="IPR013658">
    <property type="entry name" value="SGL"/>
</dbReference>
<evidence type="ECO:0000313" key="5">
    <source>
        <dbReference type="EMBL" id="EAR09272.1"/>
    </source>
</evidence>
<keyword evidence="3" id="KW-0862">Zinc</keyword>
<evidence type="ECO:0000259" key="4">
    <source>
        <dbReference type="Pfam" id="PF08450"/>
    </source>
</evidence>
<feature type="active site" description="Proton donor/acceptor" evidence="2">
    <location>
        <position position="195"/>
    </location>
</feature>
<dbReference type="GO" id="GO:0005509">
    <property type="term" value="F:calcium ion binding"/>
    <property type="evidence" value="ECO:0007669"/>
    <property type="project" value="TreeGrafter"/>
</dbReference>
<dbReference type="EMBL" id="AAOE01000011">
    <property type="protein sequence ID" value="EAR09272.1"/>
    <property type="molecule type" value="Genomic_DNA"/>
</dbReference>
<dbReference type="PANTHER" id="PTHR10907">
    <property type="entry name" value="REGUCALCIN"/>
    <property type="match status" value="1"/>
</dbReference>
<dbReference type="PANTHER" id="PTHR10907:SF47">
    <property type="entry name" value="REGUCALCIN"/>
    <property type="match status" value="1"/>
</dbReference>
<name>A4BET7_9GAMM</name>
<dbReference type="GO" id="GO:0019853">
    <property type="term" value="P:L-ascorbic acid biosynthetic process"/>
    <property type="evidence" value="ECO:0007669"/>
    <property type="project" value="TreeGrafter"/>
</dbReference>
<feature type="binding site" evidence="3">
    <location>
        <position position="147"/>
    </location>
    <ligand>
        <name>a divalent metal cation</name>
        <dbReference type="ChEBI" id="CHEBI:60240"/>
    </ligand>
</feature>
<feature type="binding site" evidence="3">
    <location>
        <position position="195"/>
    </location>
    <ligand>
        <name>a divalent metal cation</name>
        <dbReference type="ChEBI" id="CHEBI:60240"/>
    </ligand>
</feature>
<evidence type="ECO:0000256" key="3">
    <source>
        <dbReference type="PIRSR" id="PIRSR605511-2"/>
    </source>
</evidence>
<dbReference type="Pfam" id="PF08450">
    <property type="entry name" value="SGL"/>
    <property type="match status" value="1"/>
</dbReference>
<comment type="cofactor">
    <cofactor evidence="3">
        <name>Zn(2+)</name>
        <dbReference type="ChEBI" id="CHEBI:29105"/>
    </cofactor>
    <text evidence="3">Binds 1 divalent metal cation per subunit.</text>
</comment>
<dbReference type="OrthoDB" id="9775406at2"/>
<feature type="binding site" evidence="3">
    <location>
        <position position="99"/>
    </location>
    <ligand>
        <name>substrate</name>
    </ligand>
</feature>
<feature type="domain" description="SMP-30/Gluconolactonase/LRE-like region" evidence="4">
    <location>
        <begin position="13"/>
        <end position="254"/>
    </location>
</feature>
<dbReference type="GO" id="GO:0004341">
    <property type="term" value="F:gluconolactonase activity"/>
    <property type="evidence" value="ECO:0007669"/>
    <property type="project" value="TreeGrafter"/>
</dbReference>
<sequence length="290" mass="31694">MTVRTLATLDMALGECPRWHEPEQAWYWVDITGQTLYRYQASGQLDARRFPFQPACFAFATDNSMILSSSAGLYRLTDFDAETEFLIDPEAGQTGQRFNDGTVLPNGDLVIGSIGDGEQPTGVRYRFHWRPEGMSSQVIETGYTIINAQCCSPDGSWCYVTDTPTQRIHRQAILDSGELGPKEVFYTCAEDEFPDGAATDIEGNLWVAMYGSAQIVVISPMGQKLQSIPLPAQQPTMVAFGGEDLKTLVITTARQGMPDDAPAENGSVLTLQTNVRGSVVIRCVVDSGTA</sequence>
<dbReference type="Proteomes" id="UP000005953">
    <property type="component" value="Unassembled WGS sequence"/>
</dbReference>